<evidence type="ECO:0000313" key="1">
    <source>
        <dbReference type="EMBL" id="EEF37393.1"/>
    </source>
</evidence>
<accession>B9SG67</accession>
<dbReference type="InParanoid" id="B9SG67"/>
<proteinExistence type="predicted"/>
<protein>
    <submittedName>
        <fullName evidence="1">Uncharacterized protein</fullName>
    </submittedName>
</protein>
<keyword evidence="2" id="KW-1185">Reference proteome</keyword>
<organism evidence="1 2">
    <name type="scientific">Ricinus communis</name>
    <name type="common">Castor bean</name>
    <dbReference type="NCBI Taxonomy" id="3988"/>
    <lineage>
        <taxon>Eukaryota</taxon>
        <taxon>Viridiplantae</taxon>
        <taxon>Streptophyta</taxon>
        <taxon>Embryophyta</taxon>
        <taxon>Tracheophyta</taxon>
        <taxon>Spermatophyta</taxon>
        <taxon>Magnoliopsida</taxon>
        <taxon>eudicotyledons</taxon>
        <taxon>Gunneridae</taxon>
        <taxon>Pentapetalae</taxon>
        <taxon>rosids</taxon>
        <taxon>fabids</taxon>
        <taxon>Malpighiales</taxon>
        <taxon>Euphorbiaceae</taxon>
        <taxon>Acalyphoideae</taxon>
        <taxon>Acalypheae</taxon>
        <taxon>Ricinus</taxon>
    </lineage>
</organism>
<dbReference type="Proteomes" id="UP000008311">
    <property type="component" value="Unassembled WGS sequence"/>
</dbReference>
<dbReference type="EMBL" id="EQ973949">
    <property type="protein sequence ID" value="EEF37393.1"/>
    <property type="molecule type" value="Genomic_DNA"/>
</dbReference>
<gene>
    <name evidence="1" type="ORF">RCOM_1086110</name>
</gene>
<name>B9SG67_RICCO</name>
<dbReference type="AlphaFoldDB" id="B9SG67"/>
<dbReference type="PANTHER" id="PTHR48475">
    <property type="entry name" value="RIBONUCLEASE H"/>
    <property type="match status" value="1"/>
</dbReference>
<evidence type="ECO:0000313" key="2">
    <source>
        <dbReference type="Proteomes" id="UP000008311"/>
    </source>
</evidence>
<dbReference type="PANTHER" id="PTHR48475:SF1">
    <property type="entry name" value="RNASE H TYPE-1 DOMAIN-CONTAINING PROTEIN"/>
    <property type="match status" value="1"/>
</dbReference>
<sequence length="97" mass="11218">MEAILLVEVEINSLRVLIEAEIAEAKWGRDRYEQLKLIDETMTRAMYHTLLYQQRTARVSDKHVKPRPLKKGNLVLKEGKLVDLDHLGKLRPNSEGP</sequence>
<reference evidence="2" key="1">
    <citation type="journal article" date="2010" name="Nat. Biotechnol.">
        <title>Draft genome sequence of the oilseed species Ricinus communis.</title>
        <authorList>
            <person name="Chan A.P."/>
            <person name="Crabtree J."/>
            <person name="Zhao Q."/>
            <person name="Lorenzi H."/>
            <person name="Orvis J."/>
            <person name="Puiu D."/>
            <person name="Melake-Berhan A."/>
            <person name="Jones K.M."/>
            <person name="Redman J."/>
            <person name="Chen G."/>
            <person name="Cahoon E.B."/>
            <person name="Gedil M."/>
            <person name="Stanke M."/>
            <person name="Haas B.J."/>
            <person name="Wortman J.R."/>
            <person name="Fraser-Liggett C.M."/>
            <person name="Ravel J."/>
            <person name="Rabinowicz P.D."/>
        </authorList>
    </citation>
    <scope>NUCLEOTIDE SEQUENCE [LARGE SCALE GENOMIC DNA]</scope>
    <source>
        <strain evidence="2">cv. Hale</strain>
    </source>
</reference>